<dbReference type="Gene3D" id="3.40.50.1010">
    <property type="entry name" value="5'-nuclease"/>
    <property type="match status" value="1"/>
</dbReference>
<dbReference type="InterPro" id="IPR002716">
    <property type="entry name" value="PIN_dom"/>
</dbReference>
<dbReference type="Pfam" id="PF01850">
    <property type="entry name" value="PIN"/>
    <property type="match status" value="1"/>
</dbReference>
<keyword evidence="3" id="KW-1185">Reference proteome</keyword>
<protein>
    <submittedName>
        <fullName evidence="2">PIN domain-containing protein</fullName>
    </submittedName>
</protein>
<organism evidence="2 3">
    <name type="scientific">Rhodoplanes azumiensis</name>
    <dbReference type="NCBI Taxonomy" id="1897628"/>
    <lineage>
        <taxon>Bacteria</taxon>
        <taxon>Pseudomonadati</taxon>
        <taxon>Pseudomonadota</taxon>
        <taxon>Alphaproteobacteria</taxon>
        <taxon>Hyphomicrobiales</taxon>
        <taxon>Nitrobacteraceae</taxon>
        <taxon>Rhodoplanes</taxon>
    </lineage>
</organism>
<proteinExistence type="predicted"/>
<sequence>MSTKIACFLDTNILLYAALGKSDAPEKFRISRALLASWNFGLSTQVLGEFFVNAVLKSKRPLSCTEAAAMVAVFMERPCVVIDQAIVRAAMAHAQRYQIKYWDAAIIAAAERLEAPVLYTEDLNNGQTYGSVRVENPFSQS</sequence>
<dbReference type="CDD" id="cd18692">
    <property type="entry name" value="PIN_VapC-like"/>
    <property type="match status" value="1"/>
</dbReference>
<name>A0ABW5AKM3_9BRAD</name>
<dbReference type="EMBL" id="JBHUIW010000010">
    <property type="protein sequence ID" value="MFD2182617.1"/>
    <property type="molecule type" value="Genomic_DNA"/>
</dbReference>
<dbReference type="RefSeq" id="WP_378477793.1">
    <property type="nucleotide sequence ID" value="NZ_JBHUIW010000010.1"/>
</dbReference>
<evidence type="ECO:0000313" key="3">
    <source>
        <dbReference type="Proteomes" id="UP001597314"/>
    </source>
</evidence>
<reference evidence="3" key="1">
    <citation type="journal article" date="2019" name="Int. J. Syst. Evol. Microbiol.">
        <title>The Global Catalogue of Microorganisms (GCM) 10K type strain sequencing project: providing services to taxonomists for standard genome sequencing and annotation.</title>
        <authorList>
            <consortium name="The Broad Institute Genomics Platform"/>
            <consortium name="The Broad Institute Genome Sequencing Center for Infectious Disease"/>
            <person name="Wu L."/>
            <person name="Ma J."/>
        </authorList>
    </citation>
    <scope>NUCLEOTIDE SEQUENCE [LARGE SCALE GENOMIC DNA]</scope>
    <source>
        <strain evidence="3">CGMCC 1.6774</strain>
    </source>
</reference>
<dbReference type="InterPro" id="IPR029060">
    <property type="entry name" value="PIN-like_dom_sf"/>
</dbReference>
<evidence type="ECO:0000313" key="2">
    <source>
        <dbReference type="EMBL" id="MFD2182617.1"/>
    </source>
</evidence>
<dbReference type="Proteomes" id="UP001597314">
    <property type="component" value="Unassembled WGS sequence"/>
</dbReference>
<comment type="caution">
    <text evidence="2">The sequence shown here is derived from an EMBL/GenBank/DDBJ whole genome shotgun (WGS) entry which is preliminary data.</text>
</comment>
<evidence type="ECO:0000259" key="1">
    <source>
        <dbReference type="Pfam" id="PF01850"/>
    </source>
</evidence>
<accession>A0ABW5AKM3</accession>
<dbReference type="SUPFAM" id="SSF88723">
    <property type="entry name" value="PIN domain-like"/>
    <property type="match status" value="1"/>
</dbReference>
<gene>
    <name evidence="2" type="ORF">ACFSOX_10670</name>
</gene>
<feature type="domain" description="PIN" evidence="1">
    <location>
        <begin position="8"/>
        <end position="122"/>
    </location>
</feature>